<dbReference type="PROSITE" id="PS51352">
    <property type="entry name" value="THIOREDOXIN_2"/>
    <property type="match status" value="1"/>
</dbReference>
<evidence type="ECO:0000256" key="2">
    <source>
        <dbReference type="SAM" id="SignalP"/>
    </source>
</evidence>
<name>A0A3N1P9P8_9GAMM</name>
<gene>
    <name evidence="4" type="ORF">EDC38_2050</name>
</gene>
<dbReference type="InterPro" id="IPR013766">
    <property type="entry name" value="Thioredoxin_domain"/>
</dbReference>
<dbReference type="GO" id="GO:0015036">
    <property type="term" value="F:disulfide oxidoreductase activity"/>
    <property type="evidence" value="ECO:0007669"/>
    <property type="project" value="UniProtKB-ARBA"/>
</dbReference>
<evidence type="ECO:0000313" key="4">
    <source>
        <dbReference type="EMBL" id="ROQ21426.1"/>
    </source>
</evidence>
<dbReference type="Proteomes" id="UP000273643">
    <property type="component" value="Unassembled WGS sequence"/>
</dbReference>
<dbReference type="InterPro" id="IPR036249">
    <property type="entry name" value="Thioredoxin-like_sf"/>
</dbReference>
<dbReference type="PROSITE" id="PS00194">
    <property type="entry name" value="THIOREDOXIN_1"/>
    <property type="match status" value="1"/>
</dbReference>
<dbReference type="InterPro" id="IPR017937">
    <property type="entry name" value="Thioredoxin_CS"/>
</dbReference>
<feature type="domain" description="Thioredoxin" evidence="3">
    <location>
        <begin position="4"/>
        <end position="131"/>
    </location>
</feature>
<proteinExistence type="predicted"/>
<sequence length="134" mass="15344">MSILKYMLAMISFTFALNAVSAEVEKVPFTEERFKALQTQSDTLILLDVHAEWCPTCAKQGEALAEYQTENPEVPLTILNIDFDDQKEWVKHFKAPRQSTLILYKGEDRLWFSVAETRKEVIFDALNEAAGQVQ</sequence>
<evidence type="ECO:0000256" key="1">
    <source>
        <dbReference type="ARBA" id="ARBA00023284"/>
    </source>
</evidence>
<reference evidence="4 5" key="1">
    <citation type="submission" date="2018-11" db="EMBL/GenBank/DDBJ databases">
        <title>Genomic Encyclopedia of Type Strains, Phase IV (KMG-IV): sequencing the most valuable type-strain genomes for metagenomic binning, comparative biology and taxonomic classification.</title>
        <authorList>
            <person name="Goeker M."/>
        </authorList>
    </citation>
    <scope>NUCLEOTIDE SEQUENCE [LARGE SCALE GENOMIC DNA]</scope>
    <source>
        <strain evidence="4 5">DSM 16974</strain>
    </source>
</reference>
<dbReference type="EMBL" id="RJUK01000001">
    <property type="protein sequence ID" value="ROQ21426.1"/>
    <property type="molecule type" value="Genomic_DNA"/>
</dbReference>
<accession>A0A3N1P9P8</accession>
<organism evidence="4 5">
    <name type="scientific">Marinimicrobium koreense</name>
    <dbReference type="NCBI Taxonomy" id="306545"/>
    <lineage>
        <taxon>Bacteria</taxon>
        <taxon>Pseudomonadati</taxon>
        <taxon>Pseudomonadota</taxon>
        <taxon>Gammaproteobacteria</taxon>
        <taxon>Cellvibrionales</taxon>
        <taxon>Cellvibrionaceae</taxon>
        <taxon>Marinimicrobium</taxon>
    </lineage>
</organism>
<evidence type="ECO:0000259" key="3">
    <source>
        <dbReference type="PROSITE" id="PS51352"/>
    </source>
</evidence>
<feature type="signal peptide" evidence="2">
    <location>
        <begin position="1"/>
        <end position="21"/>
    </location>
</feature>
<dbReference type="OrthoDB" id="9798454at2"/>
<dbReference type="CDD" id="cd02947">
    <property type="entry name" value="TRX_family"/>
    <property type="match status" value="1"/>
</dbReference>
<dbReference type="RefSeq" id="WP_123638431.1">
    <property type="nucleotide sequence ID" value="NZ_RJUK01000001.1"/>
</dbReference>
<keyword evidence="2" id="KW-0732">Signal</keyword>
<feature type="chain" id="PRO_5018194580" evidence="2">
    <location>
        <begin position="22"/>
        <end position="134"/>
    </location>
</feature>
<protein>
    <submittedName>
        <fullName evidence="4">Thioredoxin</fullName>
    </submittedName>
</protein>
<keyword evidence="1" id="KW-0676">Redox-active center</keyword>
<comment type="caution">
    <text evidence="4">The sequence shown here is derived from an EMBL/GenBank/DDBJ whole genome shotgun (WGS) entry which is preliminary data.</text>
</comment>
<evidence type="ECO:0000313" key="5">
    <source>
        <dbReference type="Proteomes" id="UP000273643"/>
    </source>
</evidence>
<keyword evidence="5" id="KW-1185">Reference proteome</keyword>
<dbReference type="SUPFAM" id="SSF52833">
    <property type="entry name" value="Thioredoxin-like"/>
    <property type="match status" value="1"/>
</dbReference>
<dbReference type="Gene3D" id="3.40.30.10">
    <property type="entry name" value="Glutaredoxin"/>
    <property type="match status" value="1"/>
</dbReference>
<dbReference type="AlphaFoldDB" id="A0A3N1P9P8"/>
<dbReference type="Pfam" id="PF00085">
    <property type="entry name" value="Thioredoxin"/>
    <property type="match status" value="1"/>
</dbReference>